<dbReference type="EMBL" id="CAKMRJ010005412">
    <property type="protein sequence ID" value="CAH1440700.1"/>
    <property type="molecule type" value="Genomic_DNA"/>
</dbReference>
<protein>
    <recommendedName>
        <fullName evidence="2">Disease resistance protein At4g27190-like leucine-rich repeats domain-containing protein</fullName>
    </recommendedName>
</protein>
<evidence type="ECO:0000313" key="3">
    <source>
        <dbReference type="EMBL" id="CAH1440700.1"/>
    </source>
</evidence>
<dbReference type="GO" id="GO:0006952">
    <property type="term" value="P:defense response"/>
    <property type="evidence" value="ECO:0007669"/>
    <property type="project" value="UniProtKB-KW"/>
</dbReference>
<reference evidence="3 4" key="1">
    <citation type="submission" date="2022-01" db="EMBL/GenBank/DDBJ databases">
        <authorList>
            <person name="Xiong W."/>
            <person name="Schranz E."/>
        </authorList>
    </citation>
    <scope>NUCLEOTIDE SEQUENCE [LARGE SCALE GENOMIC DNA]</scope>
</reference>
<gene>
    <name evidence="3" type="ORF">LVIROSA_LOCUS26819</name>
</gene>
<sequence length="186" mass="21125">MCSLKEVTFSGCDALDSYNCPNSVESLEIRDCDSLTSLTFSAMQEHPLPLTESIISDFNNIKSDKPIPTYRLTSLQIRYCQNLKSFPHEHFQCLTSLEELWIYECPRVVSFAVANDVRNTTSSSSSFLLPPSLVSLELHDFVDVESFSEVLQHLPCLKTLYIRSCPKITDLVTIYDPSNLTIDVWE</sequence>
<dbReference type="PANTHER" id="PTHR36766">
    <property type="entry name" value="PLANT BROAD-SPECTRUM MILDEW RESISTANCE PROTEIN RPW8"/>
    <property type="match status" value="1"/>
</dbReference>
<comment type="caution">
    <text evidence="3">The sequence shown here is derived from an EMBL/GenBank/DDBJ whole genome shotgun (WGS) entry which is preliminary data.</text>
</comment>
<evidence type="ECO:0000313" key="4">
    <source>
        <dbReference type="Proteomes" id="UP001157418"/>
    </source>
</evidence>
<evidence type="ECO:0000256" key="1">
    <source>
        <dbReference type="ARBA" id="ARBA00022821"/>
    </source>
</evidence>
<dbReference type="SUPFAM" id="SSF52047">
    <property type="entry name" value="RNI-like"/>
    <property type="match status" value="1"/>
</dbReference>
<proteinExistence type="predicted"/>
<name>A0AAU9NSW0_9ASTR</name>
<keyword evidence="4" id="KW-1185">Reference proteome</keyword>
<feature type="domain" description="Disease resistance protein At4g27190-like leucine-rich repeats" evidence="2">
    <location>
        <begin position="70"/>
        <end position="174"/>
    </location>
</feature>
<evidence type="ECO:0000259" key="2">
    <source>
        <dbReference type="Pfam" id="PF23247"/>
    </source>
</evidence>
<dbReference type="InterPro" id="IPR032675">
    <property type="entry name" value="LRR_dom_sf"/>
</dbReference>
<dbReference type="AlphaFoldDB" id="A0AAU9NSW0"/>
<organism evidence="3 4">
    <name type="scientific">Lactuca virosa</name>
    <dbReference type="NCBI Taxonomy" id="75947"/>
    <lineage>
        <taxon>Eukaryota</taxon>
        <taxon>Viridiplantae</taxon>
        <taxon>Streptophyta</taxon>
        <taxon>Embryophyta</taxon>
        <taxon>Tracheophyta</taxon>
        <taxon>Spermatophyta</taxon>
        <taxon>Magnoliopsida</taxon>
        <taxon>eudicotyledons</taxon>
        <taxon>Gunneridae</taxon>
        <taxon>Pentapetalae</taxon>
        <taxon>asterids</taxon>
        <taxon>campanulids</taxon>
        <taxon>Asterales</taxon>
        <taxon>Asteraceae</taxon>
        <taxon>Cichorioideae</taxon>
        <taxon>Cichorieae</taxon>
        <taxon>Lactucinae</taxon>
        <taxon>Lactuca</taxon>
    </lineage>
</organism>
<dbReference type="InterPro" id="IPR057135">
    <property type="entry name" value="At4g27190-like_LRR"/>
</dbReference>
<dbReference type="Proteomes" id="UP001157418">
    <property type="component" value="Unassembled WGS sequence"/>
</dbReference>
<dbReference type="Pfam" id="PF23247">
    <property type="entry name" value="LRR_RPS2"/>
    <property type="match status" value="1"/>
</dbReference>
<accession>A0AAU9NSW0</accession>
<keyword evidence="1" id="KW-0611">Plant defense</keyword>
<dbReference type="Gene3D" id="3.80.10.10">
    <property type="entry name" value="Ribonuclease Inhibitor"/>
    <property type="match status" value="1"/>
</dbReference>
<dbReference type="PANTHER" id="PTHR36766:SF40">
    <property type="entry name" value="DISEASE RESISTANCE PROTEIN RGA3"/>
    <property type="match status" value="1"/>
</dbReference>